<keyword evidence="1 3" id="KW-0732">Signal</keyword>
<sequence length="402" mass="45832">MTKKIFSIFLFLFLAFGSIYANAINEKAKNLEENKRIQQQLNKKLEDLASDILSGEKTLKDLSSQIQTLNSQTAKLEENAKAQYKELNLLTTQNGDLLKTRANMEGKLIALMAKDFAYDLPIPQGYVEGKESFMAFEILGNLDKVLSSEIFKLSKDYEDVSKMIDDKQMQIQKINDNLKVYNAQLVKLQDLRKKQIDEINKQKTDRAIYVKKLEDLQAQQDELRKTLDQLRIIQRKQEEKEQEKPSISNSKIANNNQKIRQLGSSYQGGVIKRYTGKKTIAPLDSFTVKQKFGNYIDPVYNIKIFNESVVLKSTKSDAVVKNVLNGKVVFAKDTSMLARVVIVEHDDGIHTIYAHLDKIAPNIKVGKNIKKGAIVGRIKNDLTFEVTQKNFHINPLELISLN</sequence>
<evidence type="ECO:0000256" key="2">
    <source>
        <dbReference type="SAM" id="Coils"/>
    </source>
</evidence>
<dbReference type="PANTHER" id="PTHR21666:SF289">
    <property type="entry name" value="L-ALA--D-GLU ENDOPEPTIDASE"/>
    <property type="match status" value="1"/>
</dbReference>
<dbReference type="Gene3D" id="2.70.70.10">
    <property type="entry name" value="Glucose Permease (Domain IIA)"/>
    <property type="match status" value="1"/>
</dbReference>
<dbReference type="InterPro" id="IPR050570">
    <property type="entry name" value="Cell_wall_metabolism_enzyme"/>
</dbReference>
<evidence type="ECO:0000256" key="1">
    <source>
        <dbReference type="ARBA" id="ARBA00022729"/>
    </source>
</evidence>
<dbReference type="InterPro" id="IPR016047">
    <property type="entry name" value="M23ase_b-sheet_dom"/>
</dbReference>
<evidence type="ECO:0000256" key="3">
    <source>
        <dbReference type="SAM" id="SignalP"/>
    </source>
</evidence>
<dbReference type="CDD" id="cd12797">
    <property type="entry name" value="M23_peptidase"/>
    <property type="match status" value="1"/>
</dbReference>
<protein>
    <submittedName>
        <fullName evidence="5">Peptidase M23</fullName>
    </submittedName>
</protein>
<evidence type="ECO:0000313" key="6">
    <source>
        <dbReference type="Proteomes" id="UP000309584"/>
    </source>
</evidence>
<feature type="domain" description="M23ase beta-sheet core" evidence="4">
    <location>
        <begin position="315"/>
        <end position="391"/>
    </location>
</feature>
<keyword evidence="2" id="KW-0175">Coiled coil</keyword>
<dbReference type="RefSeq" id="WP_137624385.1">
    <property type="nucleotide sequence ID" value="NZ_NXLY01000016.1"/>
</dbReference>
<keyword evidence="6" id="KW-1185">Reference proteome</keyword>
<feature type="signal peptide" evidence="3">
    <location>
        <begin position="1"/>
        <end position="23"/>
    </location>
</feature>
<accession>A0ABY2TH20</accession>
<name>A0ABY2TH20_9BACT</name>
<dbReference type="SUPFAM" id="SSF51261">
    <property type="entry name" value="Duplicated hybrid motif"/>
    <property type="match status" value="1"/>
</dbReference>
<reference evidence="5 6" key="1">
    <citation type="submission" date="2018-05" db="EMBL/GenBank/DDBJ databases">
        <title>Novel Campyloabacter and Helicobacter Species and Strains.</title>
        <authorList>
            <person name="Mannion A.J."/>
            <person name="Shen Z."/>
            <person name="Fox J.G."/>
        </authorList>
    </citation>
    <scope>NUCLEOTIDE SEQUENCE [LARGE SCALE GENOMIC DNA]</scope>
    <source>
        <strain evidence="6">MIT10-5678</strain>
    </source>
</reference>
<dbReference type="PANTHER" id="PTHR21666">
    <property type="entry name" value="PEPTIDASE-RELATED"/>
    <property type="match status" value="1"/>
</dbReference>
<proteinExistence type="predicted"/>
<dbReference type="EMBL" id="NXLY01000016">
    <property type="protein sequence ID" value="TKX33406.1"/>
    <property type="molecule type" value="Genomic_DNA"/>
</dbReference>
<evidence type="ECO:0000313" key="5">
    <source>
        <dbReference type="EMBL" id="TKX33406.1"/>
    </source>
</evidence>
<dbReference type="Proteomes" id="UP000309584">
    <property type="component" value="Unassembled WGS sequence"/>
</dbReference>
<dbReference type="InterPro" id="IPR011055">
    <property type="entry name" value="Dup_hybrid_motif"/>
</dbReference>
<evidence type="ECO:0000259" key="4">
    <source>
        <dbReference type="Pfam" id="PF01551"/>
    </source>
</evidence>
<comment type="caution">
    <text evidence="5">The sequence shown here is derived from an EMBL/GenBank/DDBJ whole genome shotgun (WGS) entry which is preliminary data.</text>
</comment>
<feature type="coiled-coil region" evidence="2">
    <location>
        <begin position="20"/>
        <end position="86"/>
    </location>
</feature>
<dbReference type="Pfam" id="PF01551">
    <property type="entry name" value="Peptidase_M23"/>
    <property type="match status" value="1"/>
</dbReference>
<gene>
    <name evidence="5" type="ORF">CQA75_07620</name>
</gene>
<feature type="chain" id="PRO_5047468519" evidence="3">
    <location>
        <begin position="24"/>
        <end position="402"/>
    </location>
</feature>
<feature type="coiled-coil region" evidence="2">
    <location>
        <begin position="157"/>
        <end position="243"/>
    </location>
</feature>
<organism evidence="5 6">
    <name type="scientific">Campylobacter taeniopygiae</name>
    <dbReference type="NCBI Taxonomy" id="2510188"/>
    <lineage>
        <taxon>Bacteria</taxon>
        <taxon>Pseudomonadati</taxon>
        <taxon>Campylobacterota</taxon>
        <taxon>Epsilonproteobacteria</taxon>
        <taxon>Campylobacterales</taxon>
        <taxon>Campylobacteraceae</taxon>
        <taxon>Campylobacter</taxon>
    </lineage>
</organism>